<dbReference type="PANTHER" id="PTHR20873:SF0">
    <property type="entry name" value="L-SERYL-TRNA(SEC) KINASE"/>
    <property type="match status" value="1"/>
</dbReference>
<dbReference type="Gene3D" id="3.40.50.300">
    <property type="entry name" value="P-loop containing nucleotide triphosphate hydrolases"/>
    <property type="match status" value="1"/>
</dbReference>
<keyword evidence="1" id="KW-0418">Kinase</keyword>
<dbReference type="Pfam" id="PF13671">
    <property type="entry name" value="AAA_33"/>
    <property type="match status" value="1"/>
</dbReference>
<protein>
    <submittedName>
        <fullName evidence="1">L-seryl-tRNA(Sec) kinase</fullName>
        <ecNumber evidence="1">2.7.1.164</ecNumber>
    </submittedName>
</protein>
<organism evidence="1 2">
    <name type="scientific">Skeletonema marinoi</name>
    <dbReference type="NCBI Taxonomy" id="267567"/>
    <lineage>
        <taxon>Eukaryota</taxon>
        <taxon>Sar</taxon>
        <taxon>Stramenopiles</taxon>
        <taxon>Ochrophyta</taxon>
        <taxon>Bacillariophyta</taxon>
        <taxon>Coscinodiscophyceae</taxon>
        <taxon>Thalassiosirophycidae</taxon>
        <taxon>Thalassiosirales</taxon>
        <taxon>Skeletonemataceae</taxon>
        <taxon>Skeletonema</taxon>
        <taxon>Skeletonema marinoi-dohrnii complex</taxon>
    </lineage>
</organism>
<dbReference type="PANTHER" id="PTHR20873">
    <property type="entry name" value="L-SERYL-TRNA(SEC) KINASE"/>
    <property type="match status" value="1"/>
</dbReference>
<comment type="caution">
    <text evidence="1">The sequence shown here is derived from an EMBL/GenBank/DDBJ whole genome shotgun (WGS) entry which is preliminary data.</text>
</comment>
<evidence type="ECO:0000313" key="2">
    <source>
        <dbReference type="Proteomes" id="UP001224775"/>
    </source>
</evidence>
<dbReference type="EC" id="2.7.1.164" evidence="1"/>
<keyword evidence="1" id="KW-0808">Transferase</keyword>
<name>A0AAD8YL36_9STRA</name>
<sequence length="360" mass="40721">MNMPQNKASILLFCGLPGSGKSTIARDVAHIYSKCGGDDRVGVEDDESMITQMDRVVIIDYDVIAEQESSGAGYGISGSSQFTSDDLEAWRKSRITALDVLKNTLYDHFSSSKKDDATLLVVMDDNFHLRSMRREVYRACQDFLVTAPDAIISFSIAYISAPLNVCLRRNDSREGKQHIPSHVITRMDATIEPPDESKPYASFEKFHLTINNTTDNAIGRKTFHDIEKCINESLQSPIQAKKECSVEEIAQMEQERERQRLETFKCKSQRIYLLLRRLVGAVGRVDKKRSKEANETRKDIIERVRIENNVGSMSDECIVQQFASKMLGIEASDDWQAMNTPLTSAIQSSFQEFLSHNRVD</sequence>
<dbReference type="EMBL" id="JATAAI010000002">
    <property type="protein sequence ID" value="KAK1747993.1"/>
    <property type="molecule type" value="Genomic_DNA"/>
</dbReference>
<dbReference type="GO" id="GO:0000049">
    <property type="term" value="F:tRNA binding"/>
    <property type="evidence" value="ECO:0007669"/>
    <property type="project" value="TreeGrafter"/>
</dbReference>
<proteinExistence type="predicted"/>
<dbReference type="GO" id="GO:0043915">
    <property type="term" value="F:L-seryl-tRNA(Sec) kinase activity"/>
    <property type="evidence" value="ECO:0007669"/>
    <property type="project" value="UniProtKB-EC"/>
</dbReference>
<dbReference type="InterPro" id="IPR052648">
    <property type="entry name" value="Ser-tRNA(Sec)_kinase"/>
</dbReference>
<keyword evidence="2" id="KW-1185">Reference proteome</keyword>
<dbReference type="Proteomes" id="UP001224775">
    <property type="component" value="Unassembled WGS sequence"/>
</dbReference>
<accession>A0AAD8YL36</accession>
<dbReference type="InterPro" id="IPR027417">
    <property type="entry name" value="P-loop_NTPase"/>
</dbReference>
<dbReference type="AlphaFoldDB" id="A0AAD8YL36"/>
<gene>
    <name evidence="1" type="ORF">QTG54_001956</name>
</gene>
<evidence type="ECO:0000313" key="1">
    <source>
        <dbReference type="EMBL" id="KAK1747993.1"/>
    </source>
</evidence>
<reference evidence="1" key="1">
    <citation type="submission" date="2023-06" db="EMBL/GenBank/DDBJ databases">
        <title>Survivors Of The Sea: Transcriptome response of Skeletonema marinoi to long-term dormancy.</title>
        <authorList>
            <person name="Pinder M.I.M."/>
            <person name="Kourtchenko O."/>
            <person name="Robertson E.K."/>
            <person name="Larsson T."/>
            <person name="Maumus F."/>
            <person name="Osuna-Cruz C.M."/>
            <person name="Vancaester E."/>
            <person name="Stenow R."/>
            <person name="Vandepoele K."/>
            <person name="Ploug H."/>
            <person name="Bruchert V."/>
            <person name="Godhe A."/>
            <person name="Topel M."/>
        </authorList>
    </citation>
    <scope>NUCLEOTIDE SEQUENCE</scope>
    <source>
        <strain evidence="1">R05AC</strain>
    </source>
</reference>
<dbReference type="SUPFAM" id="SSF52540">
    <property type="entry name" value="P-loop containing nucleoside triphosphate hydrolases"/>
    <property type="match status" value="1"/>
</dbReference>